<evidence type="ECO:0000256" key="2">
    <source>
        <dbReference type="ARBA" id="ARBA00004589"/>
    </source>
</evidence>
<keyword evidence="6" id="KW-0325">Glycoprotein</keyword>
<evidence type="ECO:0000256" key="7">
    <source>
        <dbReference type="ARBA" id="ARBA00022692"/>
    </source>
</evidence>
<keyword evidence="5" id="KW-0964">Secreted</keyword>
<feature type="signal peptide" evidence="16">
    <location>
        <begin position="1"/>
        <end position="17"/>
    </location>
</feature>
<comment type="subcellular location">
    <subcellularLocation>
        <location evidence="2">Membrane</location>
        <topology evidence="2">Lipid-anchor</topology>
        <topology evidence="2">GPI-anchor</topology>
    </subcellularLocation>
    <subcellularLocation>
        <location evidence="1">Membrane</location>
        <topology evidence="1">Multi-pass membrane protein</topology>
    </subcellularLocation>
    <subcellularLocation>
        <location evidence="3">Secreted</location>
    </subcellularLocation>
</comment>
<sequence length="468" mass="52299">MRLASSLFWLLVATAASQNATQQAEAQRDLAILSTIPQCALQCLTQSLTTSTCAATDFECSCRDSSYNKVAEKCVKSSCTIRQQLTTKNATEVICRRDPPVMQPPVNETGIGLAILAYILRMLSKIGRAQTLWWDDAVMSVAMLFLIIPVSSSGIILVKLGLGKSVWTVPFENITKIQHIYYFSEDLYLAALPAIKISMLLTYLRIFAGKSFRQIVYVLIGLNIAYSIAFILISVFQCEPISLAWHGWDKEHEGRCNNINAQSWAAAGINIALDVAVVSLPLPQLWRMQLNPRKKFLVMIMFSMGFFVTIVSVIRLQQLLEFGEDDNMTYHYASIGLWSTVEMHASVICACMPAIRNLLRRFSPRLMGASTVGLDETRQSRMTGLSGQTAVSSGGIKEVDICVRPRNDDDGHFIPLENVESGGERGHVRNYSRPIDGTPRERELHDRDEEMFIDQYGRIRAREAVSPL</sequence>
<keyword evidence="11 14" id="KW-1015">Disulfide bond</keyword>
<evidence type="ECO:0000256" key="12">
    <source>
        <dbReference type="ARBA" id="ARBA00023288"/>
    </source>
</evidence>
<dbReference type="GO" id="GO:0005576">
    <property type="term" value="C:extracellular region"/>
    <property type="evidence" value="ECO:0007669"/>
    <property type="project" value="UniProtKB-SubCell"/>
</dbReference>
<dbReference type="Pfam" id="PF05730">
    <property type="entry name" value="CFEM"/>
    <property type="match status" value="1"/>
</dbReference>
<dbReference type="PROSITE" id="PS52012">
    <property type="entry name" value="CFEM"/>
    <property type="match status" value="1"/>
</dbReference>
<dbReference type="InterPro" id="IPR008427">
    <property type="entry name" value="Extracellular_membr_CFEM_dom"/>
</dbReference>
<dbReference type="STRING" id="1276538.A0A1X7RUE8"/>
<evidence type="ECO:0000256" key="10">
    <source>
        <dbReference type="ARBA" id="ARBA00023136"/>
    </source>
</evidence>
<keyword evidence="14" id="KW-0349">Heme</keyword>
<keyword evidence="9 15" id="KW-1133">Transmembrane helix</keyword>
<keyword evidence="6" id="KW-0336">GPI-anchor</keyword>
<reference evidence="18 19" key="1">
    <citation type="submission" date="2016-06" db="EMBL/GenBank/DDBJ databases">
        <authorList>
            <person name="Kjaerup R.B."/>
            <person name="Dalgaard T.S."/>
            <person name="Juul-Madsen H.R."/>
        </authorList>
    </citation>
    <scope>NUCLEOTIDE SEQUENCE [LARGE SCALE GENOMIC DNA]</scope>
</reference>
<comment type="similarity">
    <text evidence="4">Belongs to the RBT5 family.</text>
</comment>
<keyword evidence="19" id="KW-1185">Reference proteome</keyword>
<evidence type="ECO:0000256" key="8">
    <source>
        <dbReference type="ARBA" id="ARBA00022729"/>
    </source>
</evidence>
<dbReference type="PANTHER" id="PTHR33048">
    <property type="entry name" value="PTH11-LIKE INTEGRAL MEMBRANE PROTEIN (AFU_ORTHOLOGUE AFUA_5G11245)"/>
    <property type="match status" value="1"/>
</dbReference>
<dbReference type="Pfam" id="PF20684">
    <property type="entry name" value="Fung_rhodopsin"/>
    <property type="match status" value="1"/>
</dbReference>
<dbReference type="PANTHER" id="PTHR33048:SF160">
    <property type="entry name" value="SAT4 FAMILY MEMBRANE PROTEIN"/>
    <property type="match status" value="1"/>
</dbReference>
<organism evidence="18 19">
    <name type="scientific">Zymoseptoria tritici (strain ST99CH_3D7)</name>
    <dbReference type="NCBI Taxonomy" id="1276538"/>
    <lineage>
        <taxon>Eukaryota</taxon>
        <taxon>Fungi</taxon>
        <taxon>Dikarya</taxon>
        <taxon>Ascomycota</taxon>
        <taxon>Pezizomycotina</taxon>
        <taxon>Dothideomycetes</taxon>
        <taxon>Dothideomycetidae</taxon>
        <taxon>Mycosphaerellales</taxon>
        <taxon>Mycosphaerellaceae</taxon>
        <taxon>Zymoseptoria</taxon>
    </lineage>
</organism>
<dbReference type="InterPro" id="IPR049326">
    <property type="entry name" value="Rhodopsin_dom_fungi"/>
</dbReference>
<feature type="disulfide bond" evidence="14">
    <location>
        <begin position="39"/>
        <end position="79"/>
    </location>
</feature>
<protein>
    <recommendedName>
        <fullName evidence="17">CFEM domain-containing protein</fullName>
    </recommendedName>
</protein>
<dbReference type="Proteomes" id="UP000215127">
    <property type="component" value="Chromosome 5"/>
</dbReference>
<evidence type="ECO:0000313" key="19">
    <source>
        <dbReference type="Proteomes" id="UP000215127"/>
    </source>
</evidence>
<evidence type="ECO:0000256" key="11">
    <source>
        <dbReference type="ARBA" id="ARBA00023157"/>
    </source>
</evidence>
<evidence type="ECO:0000256" key="3">
    <source>
        <dbReference type="ARBA" id="ARBA00004613"/>
    </source>
</evidence>
<keyword evidence="7 15" id="KW-0812">Transmembrane</keyword>
<gene>
    <name evidence="18" type="ORF">ZT3D7_G6162</name>
</gene>
<feature type="transmembrane region" description="Helical" evidence="15">
    <location>
        <begin position="335"/>
        <end position="355"/>
    </location>
</feature>
<evidence type="ECO:0000313" key="18">
    <source>
        <dbReference type="EMBL" id="SMQ51009.1"/>
    </source>
</evidence>
<feature type="binding site" description="axial binding residue" evidence="14">
    <location>
        <position position="57"/>
    </location>
    <ligand>
        <name>heme</name>
        <dbReference type="ChEBI" id="CHEBI:30413"/>
    </ligand>
    <ligandPart>
        <name>Fe</name>
        <dbReference type="ChEBI" id="CHEBI:18248"/>
    </ligandPart>
</feature>
<feature type="disulfide bond" evidence="14">
    <location>
        <begin position="43"/>
        <end position="74"/>
    </location>
</feature>
<keyword evidence="14" id="KW-0479">Metal-binding</keyword>
<dbReference type="AlphaFoldDB" id="A0A1X7RUE8"/>
<accession>A0A1X7RUE8</accession>
<keyword evidence="10 15" id="KW-0472">Membrane</keyword>
<name>A0A1X7RUE8_ZYMT9</name>
<feature type="transmembrane region" description="Helical" evidence="15">
    <location>
        <begin position="141"/>
        <end position="162"/>
    </location>
</feature>
<feature type="transmembrane region" description="Helical" evidence="15">
    <location>
        <begin position="296"/>
        <end position="315"/>
    </location>
</feature>
<feature type="domain" description="CFEM" evidence="17">
    <location>
        <begin position="8"/>
        <end position="119"/>
    </location>
</feature>
<evidence type="ECO:0000256" key="16">
    <source>
        <dbReference type="SAM" id="SignalP"/>
    </source>
</evidence>
<dbReference type="GO" id="GO:0046872">
    <property type="term" value="F:metal ion binding"/>
    <property type="evidence" value="ECO:0007669"/>
    <property type="project" value="UniProtKB-UniRule"/>
</dbReference>
<proteinExistence type="inferred from homology"/>
<comment type="similarity">
    <text evidence="13">Belongs to the SAT4 family.</text>
</comment>
<feature type="transmembrane region" description="Helical" evidence="15">
    <location>
        <begin position="215"/>
        <end position="236"/>
    </location>
</feature>
<feature type="transmembrane region" description="Helical" evidence="15">
    <location>
        <begin position="187"/>
        <end position="208"/>
    </location>
</feature>
<dbReference type="SMART" id="SM00747">
    <property type="entry name" value="CFEM"/>
    <property type="match status" value="1"/>
</dbReference>
<evidence type="ECO:0000259" key="17">
    <source>
        <dbReference type="PROSITE" id="PS52012"/>
    </source>
</evidence>
<keyword evidence="14" id="KW-0408">Iron</keyword>
<evidence type="ECO:0000256" key="5">
    <source>
        <dbReference type="ARBA" id="ARBA00022525"/>
    </source>
</evidence>
<evidence type="ECO:0000256" key="15">
    <source>
        <dbReference type="SAM" id="Phobius"/>
    </source>
</evidence>
<evidence type="ECO:0000256" key="13">
    <source>
        <dbReference type="ARBA" id="ARBA00038359"/>
    </source>
</evidence>
<evidence type="ECO:0000256" key="1">
    <source>
        <dbReference type="ARBA" id="ARBA00004141"/>
    </source>
</evidence>
<evidence type="ECO:0000256" key="14">
    <source>
        <dbReference type="PROSITE-ProRule" id="PRU01356"/>
    </source>
</evidence>
<evidence type="ECO:0000256" key="9">
    <source>
        <dbReference type="ARBA" id="ARBA00022989"/>
    </source>
</evidence>
<feature type="chain" id="PRO_5013208390" description="CFEM domain-containing protein" evidence="16">
    <location>
        <begin position="18"/>
        <end position="468"/>
    </location>
</feature>
<keyword evidence="12" id="KW-0449">Lipoprotein</keyword>
<feature type="disulfide bond" evidence="14">
    <location>
        <begin position="62"/>
        <end position="95"/>
    </location>
</feature>
<feature type="disulfide bond" evidence="14">
    <location>
        <begin position="53"/>
        <end position="60"/>
    </location>
</feature>
<keyword evidence="8 16" id="KW-0732">Signal</keyword>
<dbReference type="GO" id="GO:0098552">
    <property type="term" value="C:side of membrane"/>
    <property type="evidence" value="ECO:0007669"/>
    <property type="project" value="UniProtKB-KW"/>
</dbReference>
<evidence type="ECO:0000256" key="6">
    <source>
        <dbReference type="ARBA" id="ARBA00022622"/>
    </source>
</evidence>
<dbReference type="InterPro" id="IPR052337">
    <property type="entry name" value="SAT4-like"/>
</dbReference>
<dbReference type="EMBL" id="LT853696">
    <property type="protein sequence ID" value="SMQ51009.1"/>
    <property type="molecule type" value="Genomic_DNA"/>
</dbReference>
<evidence type="ECO:0000256" key="4">
    <source>
        <dbReference type="ARBA" id="ARBA00010031"/>
    </source>
</evidence>